<organism evidence="11 12">
    <name type="scientific">Hahella chejuensis (strain KCTC 2396)</name>
    <dbReference type="NCBI Taxonomy" id="349521"/>
    <lineage>
        <taxon>Bacteria</taxon>
        <taxon>Pseudomonadati</taxon>
        <taxon>Pseudomonadota</taxon>
        <taxon>Gammaproteobacteria</taxon>
        <taxon>Oceanospirillales</taxon>
        <taxon>Hahellaceae</taxon>
        <taxon>Hahella</taxon>
    </lineage>
</organism>
<evidence type="ECO:0000256" key="4">
    <source>
        <dbReference type="ARBA" id="ARBA00022840"/>
    </source>
</evidence>
<dbReference type="TCDB" id="3.A.3.24.4">
    <property type="family name" value="the p-type atpase (p-atpase) superfamily"/>
</dbReference>
<keyword evidence="4" id="KW-0067">ATP-binding</keyword>
<dbReference type="RefSeq" id="WP_011394416.1">
    <property type="nucleotide sequence ID" value="NC_007645.1"/>
</dbReference>
<dbReference type="PRINTS" id="PR00120">
    <property type="entry name" value="HATPASE"/>
</dbReference>
<dbReference type="Pfam" id="PF00122">
    <property type="entry name" value="E1-E2_ATPase"/>
    <property type="match status" value="1"/>
</dbReference>
<dbReference type="InterPro" id="IPR018303">
    <property type="entry name" value="ATPase_P-typ_P_site"/>
</dbReference>
<evidence type="ECO:0000313" key="11">
    <source>
        <dbReference type="EMBL" id="ABC27339.1"/>
    </source>
</evidence>
<keyword evidence="2" id="KW-0812">Transmembrane</keyword>
<dbReference type="Gene3D" id="3.40.1110.10">
    <property type="entry name" value="Calcium-transporting ATPase, cytoplasmic domain N"/>
    <property type="match status" value="1"/>
</dbReference>
<dbReference type="STRING" id="349521.HCH_00429"/>
<dbReference type="Pfam" id="PF00689">
    <property type="entry name" value="Cation_ATPase_C"/>
    <property type="match status" value="1"/>
</dbReference>
<dbReference type="SUPFAM" id="SSF81665">
    <property type="entry name" value="Calcium ATPase, transmembrane domain M"/>
    <property type="match status" value="1"/>
</dbReference>
<dbReference type="InterPro" id="IPR044492">
    <property type="entry name" value="P_typ_ATPase_HD_dom"/>
</dbReference>
<dbReference type="InterPro" id="IPR008250">
    <property type="entry name" value="ATPase_P-typ_transduc_dom_A_sf"/>
</dbReference>
<dbReference type="PANTHER" id="PTHR42861">
    <property type="entry name" value="CALCIUM-TRANSPORTING ATPASE"/>
    <property type="match status" value="1"/>
</dbReference>
<dbReference type="SFLD" id="SFLDF00027">
    <property type="entry name" value="p-type_atpase"/>
    <property type="match status" value="1"/>
</dbReference>
<keyword evidence="12" id="KW-1185">Reference proteome</keyword>
<dbReference type="Gene3D" id="3.40.50.1000">
    <property type="entry name" value="HAD superfamily/HAD-like"/>
    <property type="match status" value="1"/>
</dbReference>
<dbReference type="InterPro" id="IPR006068">
    <property type="entry name" value="ATPase_P-typ_cation-transptr_C"/>
</dbReference>
<evidence type="ECO:0000256" key="6">
    <source>
        <dbReference type="ARBA" id="ARBA00022989"/>
    </source>
</evidence>
<dbReference type="KEGG" id="hch:HCH_00429"/>
<dbReference type="OrthoDB" id="9814270at2"/>
<dbReference type="Gene3D" id="1.20.1110.10">
    <property type="entry name" value="Calcium-transporting ATPase, transmembrane domain"/>
    <property type="match status" value="1"/>
</dbReference>
<evidence type="ECO:0000313" key="12">
    <source>
        <dbReference type="Proteomes" id="UP000000238"/>
    </source>
</evidence>
<dbReference type="SFLD" id="SFLDG00002">
    <property type="entry name" value="C1.7:_P-type_atpase_like"/>
    <property type="match status" value="1"/>
</dbReference>
<dbReference type="eggNOG" id="COG0474">
    <property type="taxonomic scope" value="Bacteria"/>
</dbReference>
<dbReference type="PRINTS" id="PR00119">
    <property type="entry name" value="CATATPASE"/>
</dbReference>
<protein>
    <submittedName>
        <fullName evidence="11">Cation transport ATPase</fullName>
    </submittedName>
</protein>
<dbReference type="NCBIfam" id="TIGR01494">
    <property type="entry name" value="ATPase_P-type"/>
    <property type="match status" value="2"/>
</dbReference>
<dbReference type="SUPFAM" id="SSF81653">
    <property type="entry name" value="Calcium ATPase, transduction domain A"/>
    <property type="match status" value="1"/>
</dbReference>
<dbReference type="InterPro" id="IPR023299">
    <property type="entry name" value="ATPase_P-typ_cyto_dom_N"/>
</dbReference>
<feature type="domain" description="P-type ATPase A" evidence="9">
    <location>
        <begin position="688"/>
        <end position="786"/>
    </location>
</feature>
<evidence type="ECO:0000256" key="8">
    <source>
        <dbReference type="SAM" id="MobiDB-lite"/>
    </source>
</evidence>
<feature type="region of interest" description="Disordered" evidence="8">
    <location>
        <begin position="233"/>
        <end position="253"/>
    </location>
</feature>
<dbReference type="Pfam" id="PF13246">
    <property type="entry name" value="Cation_ATPase"/>
    <property type="match status" value="1"/>
</dbReference>
<evidence type="ECO:0000256" key="5">
    <source>
        <dbReference type="ARBA" id="ARBA00022967"/>
    </source>
</evidence>
<gene>
    <name evidence="11" type="ordered locus">HCH_00429</name>
</gene>
<comment type="subcellular location">
    <subcellularLocation>
        <location evidence="1">Membrane</location>
        <topology evidence="1">Multi-pass membrane protein</topology>
    </subcellularLocation>
</comment>
<evidence type="ECO:0000256" key="3">
    <source>
        <dbReference type="ARBA" id="ARBA00022741"/>
    </source>
</evidence>
<feature type="domain" description="Cation-transporting P-type ATPase C-terminal" evidence="10">
    <location>
        <begin position="1253"/>
        <end position="1403"/>
    </location>
</feature>
<keyword evidence="3" id="KW-0547">Nucleotide-binding</keyword>
<dbReference type="Proteomes" id="UP000000238">
    <property type="component" value="Chromosome"/>
</dbReference>
<dbReference type="GO" id="GO:0015662">
    <property type="term" value="F:P-type ion transporter activity"/>
    <property type="evidence" value="ECO:0007669"/>
    <property type="project" value="UniProtKB-ARBA"/>
</dbReference>
<dbReference type="GO" id="GO:0016887">
    <property type="term" value="F:ATP hydrolysis activity"/>
    <property type="evidence" value="ECO:0007669"/>
    <property type="project" value="InterPro"/>
</dbReference>
<name>Q2SPT5_HAHCH</name>
<dbReference type="PROSITE" id="PS00154">
    <property type="entry name" value="ATPASE_E1_E2"/>
    <property type="match status" value="1"/>
</dbReference>
<dbReference type="EMBL" id="CP000155">
    <property type="protein sequence ID" value="ABC27339.1"/>
    <property type="molecule type" value="Genomic_DNA"/>
</dbReference>
<evidence type="ECO:0000256" key="2">
    <source>
        <dbReference type="ARBA" id="ARBA00022692"/>
    </source>
</evidence>
<dbReference type="Gene3D" id="2.70.150.10">
    <property type="entry name" value="Calcium-transporting ATPase, cytoplasmic transduction domain A"/>
    <property type="match status" value="1"/>
</dbReference>
<dbReference type="SUPFAM" id="SSF56784">
    <property type="entry name" value="HAD-like"/>
    <property type="match status" value="1"/>
</dbReference>
<proteinExistence type="predicted"/>
<keyword evidence="7" id="KW-0472">Membrane</keyword>
<dbReference type="InterPro" id="IPR023214">
    <property type="entry name" value="HAD_sf"/>
</dbReference>
<accession>Q2SPT5</accession>
<evidence type="ECO:0000256" key="1">
    <source>
        <dbReference type="ARBA" id="ARBA00004141"/>
    </source>
</evidence>
<dbReference type="GO" id="GO:0005524">
    <property type="term" value="F:ATP binding"/>
    <property type="evidence" value="ECO:0007669"/>
    <property type="project" value="UniProtKB-KW"/>
</dbReference>
<evidence type="ECO:0000256" key="7">
    <source>
        <dbReference type="ARBA" id="ARBA00023136"/>
    </source>
</evidence>
<dbReference type="HOGENOM" id="CLU_002360_0_1_6"/>
<dbReference type="eggNOG" id="COG2217">
    <property type="taxonomic scope" value="Bacteria"/>
</dbReference>
<dbReference type="GO" id="GO:0016020">
    <property type="term" value="C:membrane"/>
    <property type="evidence" value="ECO:0007669"/>
    <property type="project" value="UniProtKB-SubCell"/>
</dbReference>
<reference evidence="11 12" key="1">
    <citation type="journal article" date="2005" name="Nucleic Acids Res.">
        <title>Genomic blueprint of Hahella chejuensis, a marine microbe producing an algicidal agent.</title>
        <authorList>
            <person name="Jeong H."/>
            <person name="Yim J.H."/>
            <person name="Lee C."/>
            <person name="Choi S.-H."/>
            <person name="Park Y.K."/>
            <person name="Yoon S.H."/>
            <person name="Hur C.-G."/>
            <person name="Kang H.-Y."/>
            <person name="Kim D."/>
            <person name="Lee H.H."/>
            <person name="Park K.H."/>
            <person name="Park S.-H."/>
            <person name="Park H.-S."/>
            <person name="Lee H.K."/>
            <person name="Oh T.K."/>
            <person name="Kim J.F."/>
        </authorList>
    </citation>
    <scope>NUCLEOTIDE SEQUENCE [LARGE SCALE GENOMIC DNA]</scope>
    <source>
        <strain evidence="11 12">KCTC 2396</strain>
    </source>
</reference>
<evidence type="ECO:0000259" key="10">
    <source>
        <dbReference type="Pfam" id="PF00689"/>
    </source>
</evidence>
<dbReference type="SFLD" id="SFLDS00003">
    <property type="entry name" value="Haloacid_Dehalogenase"/>
    <property type="match status" value="1"/>
</dbReference>
<evidence type="ECO:0000259" key="9">
    <source>
        <dbReference type="Pfam" id="PF00122"/>
    </source>
</evidence>
<dbReference type="InterPro" id="IPR036412">
    <property type="entry name" value="HAD-like_sf"/>
</dbReference>
<dbReference type="InterPro" id="IPR023298">
    <property type="entry name" value="ATPase_P-typ_TM_dom_sf"/>
</dbReference>
<sequence>MFKRWRLPLPGHLLRQALGQVRQESIYGPWLLLELREGGRNSPEFLRSLERELVESGHCLHAWYIPELDRLAVKRANAGEESRKAALETVEKLERSYGLHRNLFATDTRFPEEMTIRYRALLELGLDLSAMGAGMTFGKVSGRTFRFFTDLSAVSILLEQTSPLRKPLDHMLGSENTELLLRFMNAVGESFSHGWSGSLVDMALRLQQWRAEEARQQSWDQLRDACLQQIEQLRRGAEPAPQRPRPLPDGPIEKYKDTAEKLALAAFSAGMAFTHDLTQSASTFFSSLPRPAHRGRKAFCLALAQRMAKADILLLEEPSVLERLDRIDRVALDEELFRTQRPAVTATRHSGRHRTPVAVLDGLLTEPAVEWKGRTYQWRTPEQEQEVPPRLREWWRATSQPLDSLRIVTRDNRICAAVLVQEVTDHTLESVLSRMRALELKVTVLNPDKEPVRERIREYQRRGESVMAIGGSALLPEADLAVGLLKEGEPWPFGAHILTSTPLDTIWRLLSAIAQTRTMAAQSVELAKIDAFSGLILSLEKMDRRMLKRVRLAASLASLCAMLNSYRLARNVSELPLSLRHDSTPWHAMDAEAVLERLQQREPLPVALEQSAAPQPLWRLWLEEMTTPLVPILLTGAGLAIFTGAVGDALLIGTVVGLNGLIGGLQRRKTEQQLQQLGMSAAQLYTFQRGEEYLEGPAKALRPGDVLTLTAGDVAPADARILKAEALEMDESSLTGESLPVKKHTAPSFSPNLAERSSMLFEGATVVQGTVEAVVVTERSRSEARRSHYLTEPPSNGVEKRLDQLTDMTLPIAAFSGIALLLAGLSRRRPVKEVIGSGVSLAVAAVPEGLPIMATLAQLASASRLGEKGALARNPRAIEALGRMTVLCADKTGTLTEGSLALRLVAIDEEIVSVEDLNDLAREVLLIAMLASPHGSGDEDTAHVTDRVIGEAVLTHAPSLREAMHEWNRVKEMPFKSERGYHATLYQQDKNKRLCVKGAPEIVLERCNRWRQPDGRITVLDDENRKKLTELAYSLASRGYRILAVAERPARSLTLNRDKVSRLIFRGFLALADPVRESARDALNLLREAGVKVKMITGDHPVTAEAIARDLHMDGRDAVLTGAQIDAMDDQELAQTASQVSVFARVSPAQKARIVTALQSCGEVVGMTGDGANDAAAIRLAEVGIALGAECSVAAQQAADLLVVDGRIETIVTAVLEGRALWTAVRDAVSLMVGGNLGEIGFTLIAGLLEGRSPLNARQLLLINLLTDSVPALAVALRKPTKLKARQLLEEGPEASLGVALTREIQWRAGLTGGVTVVTWAVDRLLRGPDHASTVALLTLIGSQLTQTIMAGKGSRKVALASISAAAMLVAIVEIPGLARVFGCVRPGVTGWLSVIASLGASLVGAKFLPKLEQASVEAEQEIAEKVRDWLTENNVETQNVEAKAG</sequence>
<keyword evidence="5" id="KW-1278">Translocase</keyword>
<dbReference type="InterPro" id="IPR001757">
    <property type="entry name" value="P_typ_ATPase"/>
</dbReference>
<keyword evidence="6" id="KW-1133">Transmembrane helix</keyword>
<dbReference type="InterPro" id="IPR059000">
    <property type="entry name" value="ATPase_P-type_domA"/>
</dbReference>